<reference evidence="1" key="2">
    <citation type="journal article" date="2022" name="BMC Genomics">
        <title>Comparative genome analysis of mycobacteria focusing on tRNA and non-coding RNA.</title>
        <authorList>
            <person name="Behra P.R.K."/>
            <person name="Pettersson B.M.F."/>
            <person name="Ramesh M."/>
            <person name="Das S."/>
            <person name="Dasgupta S."/>
            <person name="Kirsebom L.A."/>
        </authorList>
    </citation>
    <scope>NUCLEOTIDE SEQUENCE</scope>
    <source>
        <strain evidence="1">DSM 44242</strain>
    </source>
</reference>
<reference evidence="2 4" key="3">
    <citation type="submission" date="2024-04" db="EMBL/GenBank/DDBJ databases">
        <title>Genomic Markers of Mycobacteria.</title>
        <authorList>
            <person name="Soliman M.S."/>
            <person name="Elkholy A."/>
            <person name="Soliman N.S."/>
            <person name="Abbas A."/>
            <person name="Khayrat S."/>
            <person name="Shawky S."/>
        </authorList>
    </citation>
    <scope>NUCLEOTIDE SEQUENCE [LARGE SCALE GENOMIC DNA]</scope>
    <source>
        <strain evidence="2 4">Egy-CU-AM5</strain>
    </source>
</reference>
<evidence type="ECO:0000313" key="2">
    <source>
        <dbReference type="EMBL" id="MEX3740852.1"/>
    </source>
</evidence>
<protein>
    <recommendedName>
        <fullName evidence="5">Xaa-Pro dipeptidase</fullName>
    </recommendedName>
</protein>
<dbReference type="Proteomes" id="UP001558474">
    <property type="component" value="Unassembled WGS sequence"/>
</dbReference>
<comment type="caution">
    <text evidence="1">The sequence shown here is derived from an EMBL/GenBank/DDBJ whole genome shotgun (WGS) entry which is preliminary data.</text>
</comment>
<gene>
    <name evidence="2" type="ORF">ABFW12_21745</name>
    <name evidence="1" type="ORF">H5P34_00915</name>
</gene>
<dbReference type="EMBL" id="JACKVC010000006">
    <property type="protein sequence ID" value="MCV7386608.1"/>
    <property type="molecule type" value="Genomic_DNA"/>
</dbReference>
<keyword evidence="4" id="KW-1185">Reference proteome</keyword>
<sequence length="112" mass="12638">MNRMSTVLPAEFADLEQFSDWCLPSEPQRYAKRLASSMAEMQAFYDAITPRAEEAISYCDKFSLDDLPEDVLNLLHLLYSMVTVSFPVECWKQPRVPDSGATSLDCVAEPVP</sequence>
<dbReference type="EMBL" id="JBDLOU010000053">
    <property type="protein sequence ID" value="MEX3740852.1"/>
    <property type="molecule type" value="Genomic_DNA"/>
</dbReference>
<organism evidence="1 3">
    <name type="scientific">Mycolicibacterium porcinum</name>
    <dbReference type="NCBI Taxonomy" id="39693"/>
    <lineage>
        <taxon>Bacteria</taxon>
        <taxon>Bacillati</taxon>
        <taxon>Actinomycetota</taxon>
        <taxon>Actinomycetes</taxon>
        <taxon>Mycobacteriales</taxon>
        <taxon>Mycobacteriaceae</taxon>
        <taxon>Mycolicibacterium</taxon>
    </lineage>
</organism>
<proteinExistence type="predicted"/>
<accession>A0AAW5SXI1</accession>
<name>A0AAW5SXI1_9MYCO</name>
<evidence type="ECO:0000313" key="3">
    <source>
        <dbReference type="Proteomes" id="UP001141659"/>
    </source>
</evidence>
<evidence type="ECO:0000313" key="1">
    <source>
        <dbReference type="EMBL" id="MCV7386608.1"/>
    </source>
</evidence>
<evidence type="ECO:0008006" key="5">
    <source>
        <dbReference type="Google" id="ProtNLM"/>
    </source>
</evidence>
<dbReference type="Proteomes" id="UP001141659">
    <property type="component" value="Unassembled WGS sequence"/>
</dbReference>
<evidence type="ECO:0000313" key="4">
    <source>
        <dbReference type="Proteomes" id="UP001558474"/>
    </source>
</evidence>
<dbReference type="AlphaFoldDB" id="A0AAW5SXI1"/>
<reference evidence="1" key="1">
    <citation type="submission" date="2020-07" db="EMBL/GenBank/DDBJ databases">
        <authorList>
            <person name="Pettersson B.M.F."/>
            <person name="Behra P.R.K."/>
            <person name="Ramesh M."/>
            <person name="Das S."/>
            <person name="Dasgupta S."/>
            <person name="Kirsebom L.A."/>
        </authorList>
    </citation>
    <scope>NUCLEOTIDE SEQUENCE</scope>
    <source>
        <strain evidence="1">DSM 44242</strain>
    </source>
</reference>